<evidence type="ECO:0000256" key="1">
    <source>
        <dbReference type="ARBA" id="ARBA00005006"/>
    </source>
</evidence>
<evidence type="ECO:0000256" key="8">
    <source>
        <dbReference type="ARBA" id="ARBA00032926"/>
    </source>
</evidence>
<sequence length="264" mass="29586">MFKMPHQLSSTTNRVVIHTGNILCIDEVKRKAVQNPTEELVESLTYVLHQKQSSINQPAASIVINEDDDYKSLKLCEPECRKDVKVSAKIFVSDFDRNKVQEALNAGLLSLKTPYIESVVLALKAGEPTSLEILKQLWETLEDFVLKKQVYSIGVSDIETDTFVSLYEWAKVKPGIVQINLAHCCVVPPALQEFTKAHDIQLLTHGDPPDVLPNQIANELITGTAPPDSDESSSLKFIWAIRYQVHIKCRGVLTSKGYIMLLEK</sequence>
<dbReference type="GO" id="GO:0035226">
    <property type="term" value="F:glutamate-cysteine ligase catalytic subunit binding"/>
    <property type="evidence" value="ECO:0007669"/>
    <property type="project" value="InterPro"/>
</dbReference>
<gene>
    <name evidence="10" type="ORF">J437_LFUL004028</name>
</gene>
<proteinExistence type="inferred from homology"/>
<dbReference type="EMBL" id="KZ308223">
    <property type="protein sequence ID" value="KAG8225107.1"/>
    <property type="molecule type" value="Genomic_DNA"/>
</dbReference>
<dbReference type="UniPathway" id="UPA00142">
    <property type="reaction ID" value="UER00209"/>
</dbReference>
<reference evidence="10" key="1">
    <citation type="submission" date="2013-04" db="EMBL/GenBank/DDBJ databases">
        <authorList>
            <person name="Qu J."/>
            <person name="Murali S.C."/>
            <person name="Bandaranaike D."/>
            <person name="Bellair M."/>
            <person name="Blankenburg K."/>
            <person name="Chao H."/>
            <person name="Dinh H."/>
            <person name="Doddapaneni H."/>
            <person name="Downs B."/>
            <person name="Dugan-Rocha S."/>
            <person name="Elkadiri S."/>
            <person name="Gnanaolivu R.D."/>
            <person name="Hernandez B."/>
            <person name="Javaid M."/>
            <person name="Jayaseelan J.C."/>
            <person name="Lee S."/>
            <person name="Li M."/>
            <person name="Ming W."/>
            <person name="Munidasa M."/>
            <person name="Muniz J."/>
            <person name="Nguyen L."/>
            <person name="Ongeri F."/>
            <person name="Osuji N."/>
            <person name="Pu L.-L."/>
            <person name="Puazo M."/>
            <person name="Qu C."/>
            <person name="Quiroz J."/>
            <person name="Raj R."/>
            <person name="Weissenberger G."/>
            <person name="Xin Y."/>
            <person name="Zou X."/>
            <person name="Han Y."/>
            <person name="Richards S."/>
            <person name="Worley K."/>
            <person name="Muzny D."/>
            <person name="Gibbs R."/>
        </authorList>
    </citation>
    <scope>NUCLEOTIDE SEQUENCE</scope>
    <source>
        <strain evidence="10">Sampled in the wild</strain>
    </source>
</reference>
<protein>
    <recommendedName>
        <fullName evidence="7">GCS light chain</fullName>
    </recommendedName>
    <alternativeName>
        <fullName evidence="5">Gamma-ECS regulatory subunit</fullName>
    </alternativeName>
    <alternativeName>
        <fullName evidence="8">Gamma-glutamylcysteine synthetase regulatory subunit</fullName>
    </alternativeName>
    <alternativeName>
        <fullName evidence="6">Glutamate--cysteine ligase modifier subunit</fullName>
    </alternativeName>
</protein>
<dbReference type="GO" id="GO:0006750">
    <property type="term" value="P:glutathione biosynthetic process"/>
    <property type="evidence" value="ECO:0007669"/>
    <property type="project" value="UniProtKB-UniPathway"/>
</dbReference>
<dbReference type="Pfam" id="PF00248">
    <property type="entry name" value="Aldo_ket_red"/>
    <property type="match status" value="1"/>
</dbReference>
<dbReference type="InterPro" id="IPR032963">
    <property type="entry name" value="Gclm"/>
</dbReference>
<evidence type="ECO:0000256" key="6">
    <source>
        <dbReference type="ARBA" id="ARBA00031154"/>
    </source>
</evidence>
<accession>A0A8K0JYR2</accession>
<comment type="pathway">
    <text evidence="1">Sulfur metabolism; glutathione biosynthesis; glutathione from L-cysteine and L-glutamate: step 1/2.</text>
</comment>
<organism evidence="10 11">
    <name type="scientific">Ladona fulva</name>
    <name type="common">Scarce chaser dragonfly</name>
    <name type="synonym">Libellula fulva</name>
    <dbReference type="NCBI Taxonomy" id="123851"/>
    <lineage>
        <taxon>Eukaryota</taxon>
        <taxon>Metazoa</taxon>
        <taxon>Ecdysozoa</taxon>
        <taxon>Arthropoda</taxon>
        <taxon>Hexapoda</taxon>
        <taxon>Insecta</taxon>
        <taxon>Pterygota</taxon>
        <taxon>Palaeoptera</taxon>
        <taxon>Odonata</taxon>
        <taxon>Epiprocta</taxon>
        <taxon>Anisoptera</taxon>
        <taxon>Libelluloidea</taxon>
        <taxon>Libellulidae</taxon>
        <taxon>Ladona</taxon>
    </lineage>
</organism>
<dbReference type="GO" id="GO:0017109">
    <property type="term" value="C:glutamate-cysteine ligase complex"/>
    <property type="evidence" value="ECO:0007669"/>
    <property type="project" value="TreeGrafter"/>
</dbReference>
<comment type="subunit">
    <text evidence="3">Heterodimer of a catalytic heavy chain and a regulatory light chain.</text>
</comment>
<comment type="caution">
    <text evidence="10">The sequence shown here is derived from an EMBL/GenBank/DDBJ whole genome shotgun (WGS) entry which is preliminary data.</text>
</comment>
<evidence type="ECO:0000256" key="5">
    <source>
        <dbReference type="ARBA" id="ARBA00030406"/>
    </source>
</evidence>
<dbReference type="PANTHER" id="PTHR13295">
    <property type="entry name" value="GLUTAMATE CYSTEINE LIGASE REGULATORY SUBUNIT"/>
    <property type="match status" value="1"/>
</dbReference>
<evidence type="ECO:0000256" key="4">
    <source>
        <dbReference type="ARBA" id="ARBA00022684"/>
    </source>
</evidence>
<dbReference type="OrthoDB" id="5596051at2759"/>
<evidence type="ECO:0000256" key="7">
    <source>
        <dbReference type="ARBA" id="ARBA00031732"/>
    </source>
</evidence>
<evidence type="ECO:0000259" key="9">
    <source>
        <dbReference type="Pfam" id="PF00248"/>
    </source>
</evidence>
<feature type="domain" description="NADP-dependent oxidoreductase" evidence="9">
    <location>
        <begin position="78"/>
        <end position="204"/>
    </location>
</feature>
<evidence type="ECO:0000256" key="3">
    <source>
        <dbReference type="ARBA" id="ARBA00011532"/>
    </source>
</evidence>
<comment type="similarity">
    <text evidence="2">Belongs to the aldo/keto reductase family. Glutamate--cysteine ligase light chain subfamily.</text>
</comment>
<evidence type="ECO:0000256" key="2">
    <source>
        <dbReference type="ARBA" id="ARBA00008612"/>
    </source>
</evidence>
<dbReference type="PANTHER" id="PTHR13295:SF4">
    <property type="entry name" value="GLUTAMATE--CYSTEINE LIGASE REGULATORY SUBUNIT"/>
    <property type="match status" value="1"/>
</dbReference>
<reference evidence="10" key="2">
    <citation type="submission" date="2017-10" db="EMBL/GenBank/DDBJ databases">
        <title>Ladona fulva Genome sequencing and assembly.</title>
        <authorList>
            <person name="Murali S."/>
            <person name="Richards S."/>
            <person name="Bandaranaike D."/>
            <person name="Bellair M."/>
            <person name="Blankenburg K."/>
            <person name="Chao H."/>
            <person name="Dinh H."/>
            <person name="Doddapaneni H."/>
            <person name="Dugan-Rocha S."/>
            <person name="Elkadiri S."/>
            <person name="Gnanaolivu R."/>
            <person name="Hernandez B."/>
            <person name="Skinner E."/>
            <person name="Javaid M."/>
            <person name="Lee S."/>
            <person name="Li M."/>
            <person name="Ming W."/>
            <person name="Munidasa M."/>
            <person name="Muniz J."/>
            <person name="Nguyen L."/>
            <person name="Hughes D."/>
            <person name="Osuji N."/>
            <person name="Pu L.-L."/>
            <person name="Puazo M."/>
            <person name="Qu C."/>
            <person name="Quiroz J."/>
            <person name="Raj R."/>
            <person name="Weissenberger G."/>
            <person name="Xin Y."/>
            <person name="Zou X."/>
            <person name="Han Y."/>
            <person name="Worley K."/>
            <person name="Muzny D."/>
            <person name="Gibbs R."/>
        </authorList>
    </citation>
    <scope>NUCLEOTIDE SEQUENCE</scope>
    <source>
        <strain evidence="10">Sampled in the wild</strain>
    </source>
</reference>
<dbReference type="Gene3D" id="3.20.20.100">
    <property type="entry name" value="NADP-dependent oxidoreductase domain"/>
    <property type="match status" value="1"/>
</dbReference>
<keyword evidence="4" id="KW-0317">Glutathione biosynthesis</keyword>
<dbReference type="InterPro" id="IPR036812">
    <property type="entry name" value="NAD(P)_OxRdtase_dom_sf"/>
</dbReference>
<dbReference type="Proteomes" id="UP000792457">
    <property type="component" value="Unassembled WGS sequence"/>
</dbReference>
<evidence type="ECO:0000313" key="10">
    <source>
        <dbReference type="EMBL" id="KAG8225107.1"/>
    </source>
</evidence>
<dbReference type="SUPFAM" id="SSF51430">
    <property type="entry name" value="NAD(P)-linked oxidoreductase"/>
    <property type="match status" value="1"/>
</dbReference>
<dbReference type="GO" id="GO:0030234">
    <property type="term" value="F:enzyme regulator activity"/>
    <property type="evidence" value="ECO:0007669"/>
    <property type="project" value="TreeGrafter"/>
</dbReference>
<dbReference type="InterPro" id="IPR023210">
    <property type="entry name" value="NADP_OxRdtase_dom"/>
</dbReference>
<dbReference type="AlphaFoldDB" id="A0A8K0JYR2"/>
<evidence type="ECO:0000313" key="11">
    <source>
        <dbReference type="Proteomes" id="UP000792457"/>
    </source>
</evidence>
<keyword evidence="11" id="KW-1185">Reference proteome</keyword>
<name>A0A8K0JYR2_LADFU</name>